<evidence type="ECO:0000313" key="9">
    <source>
        <dbReference type="Proteomes" id="UP000766336"/>
    </source>
</evidence>
<feature type="signal peptide" evidence="6">
    <location>
        <begin position="1"/>
        <end position="26"/>
    </location>
</feature>
<evidence type="ECO:0000256" key="1">
    <source>
        <dbReference type="ARBA" id="ARBA00004442"/>
    </source>
</evidence>
<dbReference type="Proteomes" id="UP000766336">
    <property type="component" value="Unassembled WGS sequence"/>
</dbReference>
<dbReference type="InterPro" id="IPR036737">
    <property type="entry name" value="OmpA-like_sf"/>
</dbReference>
<dbReference type="SUPFAM" id="SSF103088">
    <property type="entry name" value="OmpA-like"/>
    <property type="match status" value="1"/>
</dbReference>
<dbReference type="InterPro" id="IPR006665">
    <property type="entry name" value="OmpA-like"/>
</dbReference>
<feature type="compositionally biased region" description="Low complexity" evidence="5">
    <location>
        <begin position="58"/>
        <end position="74"/>
    </location>
</feature>
<dbReference type="InterPro" id="IPR050330">
    <property type="entry name" value="Bact_OuterMem_StrucFunc"/>
</dbReference>
<sequence length="221" mass="22814">MSRAFLFATAALIGASALPFAAPAFAQNDPAARQLIERLRPSENQTRGIRMPGSDAGTVTTPAAAPSNAPTLTPASPPTGGMTSPRPSGEGRRPPPQPQTTAPAGVAAVSITVNFATGSATLTPQAMSSLTSLGRALSSPELAPFRFRIEGHTDTAGDADLNMALSQRRAEAVASFLHTRFNVAADRLVPVGMGESQLLVPTPDNVPEARNRRVQVVNVGG</sequence>
<dbReference type="Gene3D" id="3.30.1330.60">
    <property type="entry name" value="OmpA-like domain"/>
    <property type="match status" value="1"/>
</dbReference>
<dbReference type="Pfam" id="PF00691">
    <property type="entry name" value="OmpA"/>
    <property type="match status" value="1"/>
</dbReference>
<comment type="subcellular location">
    <subcellularLocation>
        <location evidence="1">Cell outer membrane</location>
    </subcellularLocation>
</comment>
<dbReference type="CDD" id="cd07185">
    <property type="entry name" value="OmpA_C-like"/>
    <property type="match status" value="1"/>
</dbReference>
<dbReference type="PANTHER" id="PTHR30329:SF21">
    <property type="entry name" value="LIPOPROTEIN YIAD-RELATED"/>
    <property type="match status" value="1"/>
</dbReference>
<dbReference type="PANTHER" id="PTHR30329">
    <property type="entry name" value="STATOR ELEMENT OF FLAGELLAR MOTOR COMPLEX"/>
    <property type="match status" value="1"/>
</dbReference>
<feature type="domain" description="OmpA-like" evidence="7">
    <location>
        <begin position="102"/>
        <end position="221"/>
    </location>
</feature>
<keyword evidence="2 4" id="KW-0472">Membrane</keyword>
<name>A0ABS5QI69_9PROT</name>
<dbReference type="EMBL" id="JAHCDA010000004">
    <property type="protein sequence ID" value="MBS7813336.1"/>
    <property type="molecule type" value="Genomic_DNA"/>
</dbReference>
<keyword evidence="3" id="KW-0998">Cell outer membrane</keyword>
<feature type="chain" id="PRO_5046189383" evidence="6">
    <location>
        <begin position="27"/>
        <end position="221"/>
    </location>
</feature>
<evidence type="ECO:0000256" key="2">
    <source>
        <dbReference type="ARBA" id="ARBA00023136"/>
    </source>
</evidence>
<evidence type="ECO:0000313" key="8">
    <source>
        <dbReference type="EMBL" id="MBS7813336.1"/>
    </source>
</evidence>
<keyword evidence="6" id="KW-0732">Signal</keyword>
<dbReference type="InterPro" id="IPR006664">
    <property type="entry name" value="OMP_bac"/>
</dbReference>
<gene>
    <name evidence="8" type="ORF">KHU32_20510</name>
</gene>
<organism evidence="8 9">
    <name type="scientific">Roseococcus pinisoli</name>
    <dbReference type="NCBI Taxonomy" id="2835040"/>
    <lineage>
        <taxon>Bacteria</taxon>
        <taxon>Pseudomonadati</taxon>
        <taxon>Pseudomonadota</taxon>
        <taxon>Alphaproteobacteria</taxon>
        <taxon>Acetobacterales</taxon>
        <taxon>Roseomonadaceae</taxon>
        <taxon>Roseococcus</taxon>
    </lineage>
</organism>
<evidence type="ECO:0000256" key="3">
    <source>
        <dbReference type="ARBA" id="ARBA00023237"/>
    </source>
</evidence>
<evidence type="ECO:0000256" key="5">
    <source>
        <dbReference type="SAM" id="MobiDB-lite"/>
    </source>
</evidence>
<keyword evidence="9" id="KW-1185">Reference proteome</keyword>
<comment type="caution">
    <text evidence="8">The sequence shown here is derived from an EMBL/GenBank/DDBJ whole genome shotgun (WGS) entry which is preliminary data.</text>
</comment>
<evidence type="ECO:0000259" key="7">
    <source>
        <dbReference type="PROSITE" id="PS51123"/>
    </source>
</evidence>
<dbReference type="PRINTS" id="PR01021">
    <property type="entry name" value="OMPADOMAIN"/>
</dbReference>
<evidence type="ECO:0000256" key="4">
    <source>
        <dbReference type="PROSITE-ProRule" id="PRU00473"/>
    </source>
</evidence>
<proteinExistence type="predicted"/>
<protein>
    <submittedName>
        <fullName evidence="8">OmpA family protein</fullName>
    </submittedName>
</protein>
<dbReference type="PROSITE" id="PS51123">
    <property type="entry name" value="OMPA_2"/>
    <property type="match status" value="1"/>
</dbReference>
<reference evidence="8 9" key="1">
    <citation type="submission" date="2021-05" db="EMBL/GenBank/DDBJ databases">
        <title>Roseococcus sp. XZZS9, whole genome shotgun sequencing project.</title>
        <authorList>
            <person name="Zhao G."/>
            <person name="Shen L."/>
        </authorList>
    </citation>
    <scope>NUCLEOTIDE SEQUENCE [LARGE SCALE GENOMIC DNA]</scope>
    <source>
        <strain evidence="8 9">XZZS9</strain>
    </source>
</reference>
<evidence type="ECO:0000256" key="6">
    <source>
        <dbReference type="SAM" id="SignalP"/>
    </source>
</evidence>
<accession>A0ABS5QI69</accession>
<dbReference type="RefSeq" id="WP_213672023.1">
    <property type="nucleotide sequence ID" value="NZ_JAHCDA010000004.1"/>
</dbReference>
<feature type="region of interest" description="Disordered" evidence="5">
    <location>
        <begin position="38"/>
        <end position="104"/>
    </location>
</feature>